<evidence type="ECO:0000256" key="1">
    <source>
        <dbReference type="ARBA" id="ARBA00001933"/>
    </source>
</evidence>
<protein>
    <submittedName>
        <fullName evidence="5">8-amino-7-oxononanoate synthase</fullName>
        <ecNumber evidence="5">2.3.1.47</ecNumber>
    </submittedName>
</protein>
<dbReference type="InterPro" id="IPR050087">
    <property type="entry name" value="AON_synthase_class-II"/>
</dbReference>
<evidence type="ECO:0000313" key="5">
    <source>
        <dbReference type="EMBL" id="KWT66171.1"/>
    </source>
</evidence>
<reference evidence="5 6" key="1">
    <citation type="submission" date="2015-10" db="EMBL/GenBank/DDBJ databases">
        <title>Transcriptomic analysis of a linuron degrading triple-species bacterial consortium.</title>
        <authorList>
            <person name="Albers P."/>
        </authorList>
    </citation>
    <scope>NUCLEOTIDE SEQUENCE [LARGE SCALE GENOMIC DNA]</scope>
    <source>
        <strain evidence="5 6">WDL6</strain>
    </source>
</reference>
<dbReference type="Proteomes" id="UP000059074">
    <property type="component" value="Unassembled WGS sequence"/>
</dbReference>
<dbReference type="Gene3D" id="3.90.1150.10">
    <property type="entry name" value="Aspartate Aminotransferase, domain 1"/>
    <property type="match status" value="1"/>
</dbReference>
<dbReference type="RefSeq" id="WP_068462709.1">
    <property type="nucleotide sequence ID" value="NZ_LMTR01000073.1"/>
</dbReference>
<dbReference type="InterPro" id="IPR015422">
    <property type="entry name" value="PyrdxlP-dep_Trfase_small"/>
</dbReference>
<dbReference type="InterPro" id="IPR015421">
    <property type="entry name" value="PyrdxlP-dep_Trfase_major"/>
</dbReference>
<dbReference type="STRING" id="121290.APY04_2367"/>
<dbReference type="EMBL" id="LMTR01000073">
    <property type="protein sequence ID" value="KWT66171.1"/>
    <property type="molecule type" value="Genomic_DNA"/>
</dbReference>
<comment type="caution">
    <text evidence="5">The sequence shown here is derived from an EMBL/GenBank/DDBJ whole genome shotgun (WGS) entry which is preliminary data.</text>
</comment>
<proteinExistence type="predicted"/>
<evidence type="ECO:0000256" key="2">
    <source>
        <dbReference type="ARBA" id="ARBA00022679"/>
    </source>
</evidence>
<gene>
    <name evidence="5" type="ORF">APY04_2367</name>
</gene>
<dbReference type="SUPFAM" id="SSF53383">
    <property type="entry name" value="PLP-dependent transferases"/>
    <property type="match status" value="1"/>
</dbReference>
<accession>A0A109BCE3</accession>
<dbReference type="GO" id="GO:0008710">
    <property type="term" value="F:8-amino-7-oxononanoate synthase activity"/>
    <property type="evidence" value="ECO:0007669"/>
    <property type="project" value="UniProtKB-EC"/>
</dbReference>
<dbReference type="GO" id="GO:0030170">
    <property type="term" value="F:pyridoxal phosphate binding"/>
    <property type="evidence" value="ECO:0007669"/>
    <property type="project" value="InterPro"/>
</dbReference>
<dbReference type="InterPro" id="IPR004839">
    <property type="entry name" value="Aminotransferase_I/II_large"/>
</dbReference>
<dbReference type="PATRIC" id="fig|121290.4.peg.271"/>
<dbReference type="InterPro" id="IPR015424">
    <property type="entry name" value="PyrdxlP-dep_Trfase"/>
</dbReference>
<evidence type="ECO:0000313" key="6">
    <source>
        <dbReference type="Proteomes" id="UP000059074"/>
    </source>
</evidence>
<dbReference type="AlphaFoldDB" id="A0A109BCE3"/>
<evidence type="ECO:0000259" key="4">
    <source>
        <dbReference type="Pfam" id="PF00155"/>
    </source>
</evidence>
<sequence>MYKSHERALEALTRRGRLRALAPATGLDFSSNDYLALARSTELRDAARSAVLRDVSIGSGGSRLLRGNDREHEALEAEAAAFFGAECALFFGGGFLANLAIFSTLPQRGDLVVYDELIHASVHDGMRLGKADCVSARHNDAQAVEDAITHWRANGGTGTPWIAVESLYSMDGDAAPLDELIAIADRHSGVLVIDEAHATGVMGPMGRGLGAALEGRENVVALHTCGKALGAMGALVTGPKILCDYIINRSRPFIYATAPSPLITSVVRASLLVSRFGAARRDKLAALVAFAGARLNERCGLPVSGTHIQPVIVGSDERATRLAAAMQQRGFDIRAVRPPTVPEGTARLRLMLTLNVDEAQVAAVIDALAEELERLQP</sequence>
<dbReference type="PANTHER" id="PTHR13693:SF100">
    <property type="entry name" value="8-AMINO-7-OXONONANOATE SYNTHASE"/>
    <property type="match status" value="1"/>
</dbReference>
<keyword evidence="3" id="KW-0663">Pyridoxal phosphate</keyword>
<feature type="domain" description="Aminotransferase class I/classII large" evidence="4">
    <location>
        <begin position="26"/>
        <end position="368"/>
    </location>
</feature>
<name>A0A109BCE3_HYPSL</name>
<dbReference type="PANTHER" id="PTHR13693">
    <property type="entry name" value="CLASS II AMINOTRANSFERASE/8-AMINO-7-OXONONANOATE SYNTHASE"/>
    <property type="match status" value="1"/>
</dbReference>
<dbReference type="GO" id="GO:0009102">
    <property type="term" value="P:biotin biosynthetic process"/>
    <property type="evidence" value="ECO:0007669"/>
    <property type="project" value="TreeGrafter"/>
</dbReference>
<evidence type="ECO:0000256" key="3">
    <source>
        <dbReference type="ARBA" id="ARBA00022898"/>
    </source>
</evidence>
<organism evidence="5 6">
    <name type="scientific">Hyphomicrobium sulfonivorans</name>
    <dbReference type="NCBI Taxonomy" id="121290"/>
    <lineage>
        <taxon>Bacteria</taxon>
        <taxon>Pseudomonadati</taxon>
        <taxon>Pseudomonadota</taxon>
        <taxon>Alphaproteobacteria</taxon>
        <taxon>Hyphomicrobiales</taxon>
        <taxon>Hyphomicrobiaceae</taxon>
        <taxon>Hyphomicrobium</taxon>
    </lineage>
</organism>
<keyword evidence="6" id="KW-1185">Reference proteome</keyword>
<dbReference type="OrthoDB" id="9807157at2"/>
<keyword evidence="5" id="KW-0012">Acyltransferase</keyword>
<dbReference type="Pfam" id="PF00155">
    <property type="entry name" value="Aminotran_1_2"/>
    <property type="match status" value="1"/>
</dbReference>
<comment type="cofactor">
    <cofactor evidence="1">
        <name>pyridoxal 5'-phosphate</name>
        <dbReference type="ChEBI" id="CHEBI:597326"/>
    </cofactor>
</comment>
<dbReference type="EC" id="2.3.1.47" evidence="5"/>
<keyword evidence="2 5" id="KW-0808">Transferase</keyword>
<dbReference type="Gene3D" id="3.40.640.10">
    <property type="entry name" value="Type I PLP-dependent aspartate aminotransferase-like (Major domain)"/>
    <property type="match status" value="1"/>
</dbReference>